<evidence type="ECO:0000313" key="3">
    <source>
        <dbReference type="Proteomes" id="UP001310890"/>
    </source>
</evidence>
<organism evidence="2 3">
    <name type="scientific">Meristemomyces frigidus</name>
    <dbReference type="NCBI Taxonomy" id="1508187"/>
    <lineage>
        <taxon>Eukaryota</taxon>
        <taxon>Fungi</taxon>
        <taxon>Dikarya</taxon>
        <taxon>Ascomycota</taxon>
        <taxon>Pezizomycotina</taxon>
        <taxon>Dothideomycetes</taxon>
        <taxon>Dothideomycetidae</taxon>
        <taxon>Mycosphaerellales</taxon>
        <taxon>Teratosphaeriaceae</taxon>
        <taxon>Meristemomyces</taxon>
    </lineage>
</organism>
<feature type="compositionally biased region" description="Polar residues" evidence="1">
    <location>
        <begin position="64"/>
        <end position="103"/>
    </location>
</feature>
<evidence type="ECO:0000256" key="1">
    <source>
        <dbReference type="SAM" id="MobiDB-lite"/>
    </source>
</evidence>
<gene>
    <name evidence="2" type="ORF">LTR62_007997</name>
</gene>
<feature type="compositionally biased region" description="Polar residues" evidence="1">
    <location>
        <begin position="42"/>
        <end position="53"/>
    </location>
</feature>
<sequence length="180" mass="18173">MSSSLNSLGDQAQSAGNDAQKNLEQTASQAENYANKAHHDASQSLNQSSTGSKTAGDHLGEAQKSAQDTANQASNTASDYASSAQKSTHDTANQASKNASETAEQVKKSANETAGQAQQAGASYLATAGEYVAAGLATAGHAIGDAGKNLNNPTVAHYTEMAEKGAEDAAKQVKSATGAK</sequence>
<feature type="compositionally biased region" description="Polar residues" evidence="1">
    <location>
        <begin position="111"/>
        <end position="121"/>
    </location>
</feature>
<feature type="region of interest" description="Disordered" evidence="1">
    <location>
        <begin position="1"/>
        <end position="121"/>
    </location>
</feature>
<feature type="region of interest" description="Disordered" evidence="1">
    <location>
        <begin position="159"/>
        <end position="180"/>
    </location>
</feature>
<reference evidence="2" key="1">
    <citation type="submission" date="2023-08" db="EMBL/GenBank/DDBJ databases">
        <title>Black Yeasts Isolated from many extreme environments.</title>
        <authorList>
            <person name="Coleine C."/>
            <person name="Stajich J.E."/>
            <person name="Selbmann L."/>
        </authorList>
    </citation>
    <scope>NUCLEOTIDE SEQUENCE</scope>
    <source>
        <strain evidence="2">CCFEE 5401</strain>
    </source>
</reference>
<proteinExistence type="predicted"/>
<comment type="caution">
    <text evidence="2">The sequence shown here is derived from an EMBL/GenBank/DDBJ whole genome shotgun (WGS) entry which is preliminary data.</text>
</comment>
<dbReference type="EMBL" id="JAVRRL010000008">
    <property type="protein sequence ID" value="KAK5116449.1"/>
    <property type="molecule type" value="Genomic_DNA"/>
</dbReference>
<accession>A0AAN7TN64</accession>
<feature type="compositionally biased region" description="Polar residues" evidence="1">
    <location>
        <begin position="1"/>
        <end position="32"/>
    </location>
</feature>
<evidence type="ECO:0000313" key="2">
    <source>
        <dbReference type="EMBL" id="KAK5116449.1"/>
    </source>
</evidence>
<dbReference type="AlphaFoldDB" id="A0AAN7TN64"/>
<dbReference type="Proteomes" id="UP001310890">
    <property type="component" value="Unassembled WGS sequence"/>
</dbReference>
<name>A0AAN7TN64_9PEZI</name>
<feature type="compositionally biased region" description="Basic and acidic residues" evidence="1">
    <location>
        <begin position="160"/>
        <end position="171"/>
    </location>
</feature>
<protein>
    <submittedName>
        <fullName evidence="2">Uncharacterized protein</fullName>
    </submittedName>
</protein>